<evidence type="ECO:0000259" key="8">
    <source>
        <dbReference type="Pfam" id="PF07992"/>
    </source>
</evidence>
<comment type="caution">
    <text evidence="9">The sequence shown here is derived from an EMBL/GenBank/DDBJ whole genome shotgun (WGS) entry which is preliminary data.</text>
</comment>
<dbReference type="PANTHER" id="PTHR43429:SF1">
    <property type="entry name" value="NAD(P)H SULFUR OXIDOREDUCTASE (COA-DEPENDENT)"/>
    <property type="match status" value="1"/>
</dbReference>
<gene>
    <name evidence="9" type="ORF">GCM10011489_38250</name>
</gene>
<name>A0A916TJN8_9ACTN</name>
<keyword evidence="5" id="KW-0560">Oxidoreductase</keyword>
<feature type="domain" description="FAD/NAD(P)-binding" evidence="8">
    <location>
        <begin position="3"/>
        <end position="282"/>
    </location>
</feature>
<feature type="domain" description="Pyridine nucleotide-disulphide oxidoreductase dimerisation" evidence="7">
    <location>
        <begin position="331"/>
        <end position="430"/>
    </location>
</feature>
<evidence type="ECO:0000256" key="2">
    <source>
        <dbReference type="ARBA" id="ARBA00009130"/>
    </source>
</evidence>
<keyword evidence="10" id="KW-1185">Reference proteome</keyword>
<comment type="cofactor">
    <cofactor evidence="1">
        <name>FAD</name>
        <dbReference type="ChEBI" id="CHEBI:57692"/>
    </cofactor>
</comment>
<dbReference type="SUPFAM" id="SSF55424">
    <property type="entry name" value="FAD/NAD-linked reductases, dimerisation (C-terminal) domain"/>
    <property type="match status" value="1"/>
</dbReference>
<dbReference type="InterPro" id="IPR036188">
    <property type="entry name" value="FAD/NAD-bd_sf"/>
</dbReference>
<organism evidence="9 10">
    <name type="scientific">Gordonia jinhuaensis</name>
    <dbReference type="NCBI Taxonomy" id="1517702"/>
    <lineage>
        <taxon>Bacteria</taxon>
        <taxon>Bacillati</taxon>
        <taxon>Actinomycetota</taxon>
        <taxon>Actinomycetes</taxon>
        <taxon>Mycobacteriales</taxon>
        <taxon>Gordoniaceae</taxon>
        <taxon>Gordonia</taxon>
    </lineage>
</organism>
<evidence type="ECO:0000256" key="6">
    <source>
        <dbReference type="ARBA" id="ARBA00023284"/>
    </source>
</evidence>
<dbReference type="Proteomes" id="UP000621454">
    <property type="component" value="Unassembled WGS sequence"/>
</dbReference>
<dbReference type="Pfam" id="PF02852">
    <property type="entry name" value="Pyr_redox_dim"/>
    <property type="match status" value="1"/>
</dbReference>
<dbReference type="PANTHER" id="PTHR43429">
    <property type="entry name" value="PYRIDINE NUCLEOTIDE-DISULFIDE OXIDOREDUCTASE DOMAIN-CONTAINING"/>
    <property type="match status" value="1"/>
</dbReference>
<evidence type="ECO:0000313" key="10">
    <source>
        <dbReference type="Proteomes" id="UP000621454"/>
    </source>
</evidence>
<reference evidence="9" key="1">
    <citation type="journal article" date="2014" name="Int. J. Syst. Evol. Microbiol.">
        <title>Complete genome sequence of Corynebacterium casei LMG S-19264T (=DSM 44701T), isolated from a smear-ripened cheese.</title>
        <authorList>
            <consortium name="US DOE Joint Genome Institute (JGI-PGF)"/>
            <person name="Walter F."/>
            <person name="Albersmeier A."/>
            <person name="Kalinowski J."/>
            <person name="Ruckert C."/>
        </authorList>
    </citation>
    <scope>NUCLEOTIDE SEQUENCE</scope>
    <source>
        <strain evidence="9">CGMCC 1.12827</strain>
    </source>
</reference>
<dbReference type="InterPro" id="IPR016156">
    <property type="entry name" value="FAD/NAD-linked_Rdtase_dimer_sf"/>
</dbReference>
<evidence type="ECO:0000313" key="9">
    <source>
        <dbReference type="EMBL" id="GGB47358.1"/>
    </source>
</evidence>
<evidence type="ECO:0000256" key="3">
    <source>
        <dbReference type="ARBA" id="ARBA00022630"/>
    </source>
</evidence>
<dbReference type="GO" id="GO:0016491">
    <property type="term" value="F:oxidoreductase activity"/>
    <property type="evidence" value="ECO:0007669"/>
    <property type="project" value="UniProtKB-KW"/>
</dbReference>
<reference evidence="9" key="2">
    <citation type="submission" date="2020-09" db="EMBL/GenBank/DDBJ databases">
        <authorList>
            <person name="Sun Q."/>
            <person name="Zhou Y."/>
        </authorList>
    </citation>
    <scope>NUCLEOTIDE SEQUENCE</scope>
    <source>
        <strain evidence="9">CGMCC 1.12827</strain>
    </source>
</reference>
<proteinExistence type="inferred from homology"/>
<dbReference type="SUPFAM" id="SSF51905">
    <property type="entry name" value="FAD/NAD(P)-binding domain"/>
    <property type="match status" value="2"/>
</dbReference>
<keyword evidence="4" id="KW-0274">FAD</keyword>
<evidence type="ECO:0000256" key="4">
    <source>
        <dbReference type="ARBA" id="ARBA00022827"/>
    </source>
</evidence>
<evidence type="ECO:0000256" key="5">
    <source>
        <dbReference type="ARBA" id="ARBA00023002"/>
    </source>
</evidence>
<evidence type="ECO:0000256" key="1">
    <source>
        <dbReference type="ARBA" id="ARBA00001974"/>
    </source>
</evidence>
<comment type="similarity">
    <text evidence="2">Belongs to the class-III pyridine nucleotide-disulfide oxidoreductase family.</text>
</comment>
<keyword evidence="3" id="KW-0285">Flavoprotein</keyword>
<dbReference type="InterPro" id="IPR004099">
    <property type="entry name" value="Pyr_nucl-diS_OxRdtase_dimer"/>
</dbReference>
<dbReference type="Pfam" id="PF07992">
    <property type="entry name" value="Pyr_redox_2"/>
    <property type="match status" value="1"/>
</dbReference>
<dbReference type="InterPro" id="IPR023753">
    <property type="entry name" value="FAD/NAD-binding_dom"/>
</dbReference>
<evidence type="ECO:0000259" key="7">
    <source>
        <dbReference type="Pfam" id="PF02852"/>
    </source>
</evidence>
<dbReference type="PRINTS" id="PR00368">
    <property type="entry name" value="FADPNR"/>
</dbReference>
<protein>
    <submittedName>
        <fullName evidence="9">Flavoprotein oxidoreductase</fullName>
    </submittedName>
</protein>
<dbReference type="AlphaFoldDB" id="A0A916TJN8"/>
<dbReference type="Gene3D" id="3.50.50.60">
    <property type="entry name" value="FAD/NAD(P)-binding domain"/>
    <property type="match status" value="2"/>
</dbReference>
<accession>A0A916TJN8</accession>
<keyword evidence="6" id="KW-0676">Redox-active center</keyword>
<dbReference type="EMBL" id="BMGC01000057">
    <property type="protein sequence ID" value="GGB47358.1"/>
    <property type="molecule type" value="Genomic_DNA"/>
</dbReference>
<sequence length="445" mass="47041">MSAAHQALRTAEVTGRRIEVIALEQTADTSYSACGIPYLVGGQVDSADQLIARSADEHRRLGVDLRMGTTVTGIDRDRHVVTATTQFGDPQQIDFDQLVLCTGAQAMVPDWARDAHGELIGGVHPAKTLADARYWLDLIIGSGRRGLVVGGGYIGLEMAEALAERGFDTTLATRTRVMSKLDPEISDRIEAGLTAAGVTVCTDTTIASARVEDGRIRSVTTLAGQEIPADVVVLALGVSPSTGLGAAAGLPIGAHGGYQPDDHQRITESIWAAGDCCESIDRMTGDWLYAPLGTHANKQGRVCGFNLGGDDSKRFAGVLATAITRFASGPTYLEIARTGINSQVAARFGYDAITLITESNTASGYMAEAAPITVLLTADRTTRRILGAQIIGGAQSGKRIDTVAAALWGRMSVDDLAEMDLSYAPPFATVWEAVQLAARRVAERI</sequence>
<dbReference type="InterPro" id="IPR050260">
    <property type="entry name" value="FAD-bd_OxRdtase"/>
</dbReference>